<dbReference type="GO" id="GO:0006526">
    <property type="term" value="P:L-arginine biosynthetic process"/>
    <property type="evidence" value="ECO:0007669"/>
    <property type="project" value="UniProtKB-KW"/>
</dbReference>
<evidence type="ECO:0000256" key="6">
    <source>
        <dbReference type="ARBA" id="ARBA00022723"/>
    </source>
</evidence>
<dbReference type="GO" id="GO:0005737">
    <property type="term" value="C:cytoplasm"/>
    <property type="evidence" value="ECO:0007669"/>
    <property type="project" value="UniProtKB-SubCell"/>
</dbReference>
<comment type="subcellular location">
    <subcellularLocation>
        <location evidence="1">Cytoplasm</location>
    </subcellularLocation>
</comment>
<dbReference type="AlphaFoldDB" id="A0A177SW12"/>
<dbReference type="HAMAP" id="MF_01108">
    <property type="entry name" value="ArgE"/>
    <property type="match status" value="1"/>
</dbReference>
<evidence type="ECO:0000256" key="4">
    <source>
        <dbReference type="ARBA" id="ARBA00022571"/>
    </source>
</evidence>
<gene>
    <name evidence="11" type="ORF">AYO28_05580</name>
</gene>
<evidence type="ECO:0000313" key="11">
    <source>
        <dbReference type="EMBL" id="OAI94979.1"/>
    </source>
</evidence>
<proteinExistence type="inferred from homology"/>
<dbReference type="FunFam" id="3.30.70.360:FF:000003">
    <property type="entry name" value="Acetylornithine deacetylase"/>
    <property type="match status" value="1"/>
</dbReference>
<dbReference type="InterPro" id="IPR050072">
    <property type="entry name" value="Peptidase_M20A"/>
</dbReference>
<evidence type="ECO:0000256" key="9">
    <source>
        <dbReference type="ARBA" id="ARBA00023285"/>
    </source>
</evidence>
<keyword evidence="9" id="KW-0170">Cobalt</keyword>
<dbReference type="Proteomes" id="UP000077752">
    <property type="component" value="Unassembled WGS sequence"/>
</dbReference>
<organism evidence="11 12">
    <name type="scientific">Pseudomonas putida</name>
    <name type="common">Arthrobacter siderocapsulatus</name>
    <dbReference type="NCBI Taxonomy" id="303"/>
    <lineage>
        <taxon>Bacteria</taxon>
        <taxon>Pseudomonadati</taxon>
        <taxon>Pseudomonadota</taxon>
        <taxon>Gammaproteobacteria</taxon>
        <taxon>Pseudomonadales</taxon>
        <taxon>Pseudomonadaceae</taxon>
        <taxon>Pseudomonas</taxon>
    </lineage>
</organism>
<evidence type="ECO:0000256" key="5">
    <source>
        <dbReference type="ARBA" id="ARBA00022605"/>
    </source>
</evidence>
<dbReference type="GO" id="GO:0008777">
    <property type="term" value="F:acetylornithine deacetylase activity"/>
    <property type="evidence" value="ECO:0007669"/>
    <property type="project" value="TreeGrafter"/>
</dbReference>
<dbReference type="PANTHER" id="PTHR43808:SF1">
    <property type="entry name" value="ACETYLORNITHINE DEACETYLASE"/>
    <property type="match status" value="1"/>
</dbReference>
<dbReference type="GO" id="GO:0046872">
    <property type="term" value="F:metal ion binding"/>
    <property type="evidence" value="ECO:0007669"/>
    <property type="project" value="UniProtKB-KW"/>
</dbReference>
<evidence type="ECO:0000256" key="8">
    <source>
        <dbReference type="ARBA" id="ARBA00022833"/>
    </source>
</evidence>
<evidence type="ECO:0000256" key="2">
    <source>
        <dbReference type="ARBA" id="ARBA00005691"/>
    </source>
</evidence>
<dbReference type="SUPFAM" id="SSF53187">
    <property type="entry name" value="Zn-dependent exopeptidases"/>
    <property type="match status" value="1"/>
</dbReference>
<dbReference type="NCBIfam" id="NF003474">
    <property type="entry name" value="PRK05111.1"/>
    <property type="match status" value="1"/>
</dbReference>
<comment type="caution">
    <text evidence="11">The sequence shown here is derived from an EMBL/GenBank/DDBJ whole genome shotgun (WGS) entry which is preliminary data.</text>
</comment>
<evidence type="ECO:0000313" key="12">
    <source>
        <dbReference type="Proteomes" id="UP000077752"/>
    </source>
</evidence>
<dbReference type="Gene3D" id="3.30.70.360">
    <property type="match status" value="1"/>
</dbReference>
<keyword evidence="6" id="KW-0479">Metal-binding</keyword>
<dbReference type="InterPro" id="IPR002933">
    <property type="entry name" value="Peptidase_M20"/>
</dbReference>
<protein>
    <submittedName>
        <fullName evidence="11">Acetylornithine deacetylase</fullName>
    </submittedName>
</protein>
<dbReference type="NCBIfam" id="TIGR01892">
    <property type="entry name" value="AcOrn-deacetyl"/>
    <property type="match status" value="1"/>
</dbReference>
<dbReference type="RefSeq" id="WP_064301122.1">
    <property type="nucleotide sequence ID" value="NZ_LUCV01000003.1"/>
</dbReference>
<dbReference type="Gene3D" id="3.40.630.10">
    <property type="entry name" value="Zn peptidases"/>
    <property type="match status" value="1"/>
</dbReference>
<dbReference type="Pfam" id="PF07687">
    <property type="entry name" value="M20_dimer"/>
    <property type="match status" value="1"/>
</dbReference>
<keyword evidence="5" id="KW-0028">Amino-acid biosynthesis</keyword>
<reference evidence="11 12" key="1">
    <citation type="submission" date="2016-03" db="EMBL/GenBank/DDBJ databases">
        <title>Draft Genome Assembly of Pseudomonas putida strain CBF10-2.</title>
        <authorList>
            <person name="Iyer R.S."/>
            <person name="Damania A."/>
        </authorList>
    </citation>
    <scope>NUCLEOTIDE SEQUENCE [LARGE SCALE GENOMIC DNA]</scope>
    <source>
        <strain evidence="11 12">CBF10-2</strain>
    </source>
</reference>
<dbReference type="InterPro" id="IPR011650">
    <property type="entry name" value="Peptidase_M20_dimer"/>
</dbReference>
<feature type="domain" description="Peptidase M20 dimerisation" evidence="10">
    <location>
        <begin position="175"/>
        <end position="284"/>
    </location>
</feature>
<evidence type="ECO:0000259" key="10">
    <source>
        <dbReference type="Pfam" id="PF07687"/>
    </source>
</evidence>
<evidence type="ECO:0000256" key="1">
    <source>
        <dbReference type="ARBA" id="ARBA00004496"/>
    </source>
</evidence>
<dbReference type="PANTHER" id="PTHR43808">
    <property type="entry name" value="ACETYLORNITHINE DEACETYLASE"/>
    <property type="match status" value="1"/>
</dbReference>
<dbReference type="SUPFAM" id="SSF55031">
    <property type="entry name" value="Bacterial exopeptidase dimerisation domain"/>
    <property type="match status" value="1"/>
</dbReference>
<accession>A0A177SW12</accession>
<dbReference type="InterPro" id="IPR010169">
    <property type="entry name" value="AcOrn-deacetyl"/>
</dbReference>
<dbReference type="Pfam" id="PF01546">
    <property type="entry name" value="Peptidase_M20"/>
    <property type="match status" value="1"/>
</dbReference>
<evidence type="ECO:0000256" key="7">
    <source>
        <dbReference type="ARBA" id="ARBA00022801"/>
    </source>
</evidence>
<keyword evidence="8" id="KW-0862">Zinc</keyword>
<sequence length="385" mass="41818">MPLPSLKDQFAALIAAPSVSCTQPDLDQSNRAVIDQLATWLGDLGFSCEIQQVTPGKFNLLASFGSGPGGLVLAGHSDTVPYDPQLWKTDPLKLSEDGDRWVGLGVCDMKGFFPLIIEAVRPLLDQPFRQPLLILATCDEESSMSGARALAEVGRPLGRAAVIGEPTGLKPIRLHKGVMMERIDILGRSGHSSDPSLGHSAMEAMHQVMGALMDLRRQWQREYNNAQFSVPQPTMNFGCIHGGDNPNRICGQCALEFDLRPLPGMDPQVLRAAIRGKLAPLAEQHQVKIDYAPLFPEVPPFEQSADAELVQLAERLTGHVAEAVAFGTEAPYLQRLGCETLVLGPGDIACAHQPGEYLELSRVEPTVRLLRGLIEHYCLSPAIAR</sequence>
<evidence type="ECO:0000256" key="3">
    <source>
        <dbReference type="ARBA" id="ARBA00022490"/>
    </source>
</evidence>
<keyword evidence="4" id="KW-0055">Arginine biosynthesis</keyword>
<keyword evidence="3" id="KW-0963">Cytoplasm</keyword>
<name>A0A177SW12_PSEPU</name>
<comment type="similarity">
    <text evidence="2">Belongs to the peptidase M20A family. ArgE subfamily.</text>
</comment>
<keyword evidence="7" id="KW-0378">Hydrolase</keyword>
<dbReference type="EMBL" id="LUCV01000003">
    <property type="protein sequence ID" value="OAI94979.1"/>
    <property type="molecule type" value="Genomic_DNA"/>
</dbReference>
<dbReference type="CDD" id="cd03894">
    <property type="entry name" value="M20_ArgE"/>
    <property type="match status" value="1"/>
</dbReference>
<dbReference type="InterPro" id="IPR036264">
    <property type="entry name" value="Bact_exopeptidase_dim_dom"/>
</dbReference>